<dbReference type="EMBL" id="LHCI01000106">
    <property type="protein sequence ID" value="KOX89419.1"/>
    <property type="molecule type" value="Genomic_DNA"/>
</dbReference>
<gene>
    <name evidence="1" type="ORF">BVI061214_00580</name>
</gene>
<dbReference type="PATRIC" id="fig|271.14.peg.667"/>
<evidence type="ECO:0000313" key="2">
    <source>
        <dbReference type="Proteomes" id="UP000037685"/>
    </source>
</evidence>
<protein>
    <submittedName>
        <fullName evidence="1">Uncharacterized protein</fullName>
    </submittedName>
</protein>
<dbReference type="AlphaFoldDB" id="A0A0M9ACS2"/>
<organism evidence="1 2">
    <name type="scientific">Thermus aquaticus</name>
    <dbReference type="NCBI Taxonomy" id="271"/>
    <lineage>
        <taxon>Bacteria</taxon>
        <taxon>Thermotogati</taxon>
        <taxon>Deinococcota</taxon>
        <taxon>Deinococci</taxon>
        <taxon>Thermales</taxon>
        <taxon>Thermaceae</taxon>
        <taxon>Thermus</taxon>
    </lineage>
</organism>
<name>A0A0M9ACS2_THEAQ</name>
<evidence type="ECO:0000313" key="1">
    <source>
        <dbReference type="EMBL" id="KOX89419.1"/>
    </source>
</evidence>
<comment type="caution">
    <text evidence="1">The sequence shown here is derived from an EMBL/GenBank/DDBJ whole genome shotgun (WGS) entry which is preliminary data.</text>
</comment>
<accession>A0A0M9ACS2</accession>
<proteinExistence type="predicted"/>
<reference evidence="1 2" key="1">
    <citation type="submission" date="2015-07" db="EMBL/GenBank/DDBJ databases">
        <authorList>
            <person name="Noorani M."/>
        </authorList>
    </citation>
    <scope>NUCLEOTIDE SEQUENCE [LARGE SCALE GENOMIC DNA]</scope>
    <source>
        <strain evidence="2">ATCC 25104 / DSM 625 / JCM 10724 / NBRC 103206 / NCIMB 11243 / YT-1</strain>
    </source>
</reference>
<sequence>MVFGGRKLFEQLTRGHLSGKALLALKRAWKERRQGFLYSRGDAAKKGNANLRLEPGDGALWLRVNLGNGAYVRALKYAPGLSLSKDVAAAYVIGRRALGFEEKLPKGYEALLKDNAFLAHVQGFYGNHLQELQKLKEAEKNPYHRRRLSRDLGKAKAALTLVSSLQGSPGSRKGVTKGRNPSGAYPWRVLRVGLFLPLLGLEVPRDLSPLKPILHGSWKGWKIGSGPHPGGGPECANVHFK</sequence>
<dbReference type="Proteomes" id="UP000037685">
    <property type="component" value="Unassembled WGS sequence"/>
</dbReference>